<dbReference type="GO" id="GO:0016887">
    <property type="term" value="F:ATP hydrolysis activity"/>
    <property type="evidence" value="ECO:0007669"/>
    <property type="project" value="InterPro"/>
</dbReference>
<dbReference type="PANTHER" id="PTHR43158:SF5">
    <property type="entry name" value="ABC TRANSPORTER, ATP-BINDING PROTEIN"/>
    <property type="match status" value="1"/>
</dbReference>
<dbReference type="SUPFAM" id="SSF52540">
    <property type="entry name" value="P-loop containing nucleoside triphosphate hydrolases"/>
    <property type="match status" value="1"/>
</dbReference>
<dbReference type="PANTHER" id="PTHR43158">
    <property type="entry name" value="SKFA PEPTIDE EXPORT ATP-BINDING PROTEIN SKFE"/>
    <property type="match status" value="1"/>
</dbReference>
<dbReference type="InterPro" id="IPR003593">
    <property type="entry name" value="AAA+_ATPase"/>
</dbReference>
<dbReference type="GO" id="GO:0005524">
    <property type="term" value="F:ATP binding"/>
    <property type="evidence" value="ECO:0007669"/>
    <property type="project" value="UniProtKB-KW"/>
</dbReference>
<dbReference type="AlphaFoldDB" id="A0A0R2ERQ5"/>
<comment type="caution">
    <text evidence="4">The sequence shown here is derived from an EMBL/GenBank/DDBJ whole genome shotgun (WGS) entry which is preliminary data.</text>
</comment>
<dbReference type="PATRIC" id="fig|1423804.4.peg.2599"/>
<name>A0A0R2ERQ5_9LACO</name>
<evidence type="ECO:0000256" key="1">
    <source>
        <dbReference type="ARBA" id="ARBA00022741"/>
    </source>
</evidence>
<keyword evidence="5" id="KW-1185">Reference proteome</keyword>
<protein>
    <submittedName>
        <fullName evidence="4">ABC transporter, ATP-binding protein</fullName>
    </submittedName>
</protein>
<keyword evidence="2 4" id="KW-0067">ATP-binding</keyword>
<evidence type="ECO:0000313" key="4">
    <source>
        <dbReference type="EMBL" id="KRN18102.1"/>
    </source>
</evidence>
<evidence type="ECO:0000313" key="5">
    <source>
        <dbReference type="Proteomes" id="UP000051442"/>
    </source>
</evidence>
<gene>
    <name evidence="4" type="ORF">FD14_GL002403</name>
</gene>
<proteinExistence type="predicted"/>
<evidence type="ECO:0000256" key="2">
    <source>
        <dbReference type="ARBA" id="ARBA00022840"/>
    </source>
</evidence>
<accession>A0A0R2ERQ5</accession>
<dbReference type="Proteomes" id="UP000051442">
    <property type="component" value="Unassembled WGS sequence"/>
</dbReference>
<organism evidence="4 5">
    <name type="scientific">Secundilactobacillus similis DSM 23365 = JCM 2765</name>
    <dbReference type="NCBI Taxonomy" id="1423804"/>
    <lineage>
        <taxon>Bacteria</taxon>
        <taxon>Bacillati</taxon>
        <taxon>Bacillota</taxon>
        <taxon>Bacilli</taxon>
        <taxon>Lactobacillales</taxon>
        <taxon>Lactobacillaceae</taxon>
        <taxon>Secundilactobacillus</taxon>
    </lineage>
</organism>
<dbReference type="InterPro" id="IPR003439">
    <property type="entry name" value="ABC_transporter-like_ATP-bd"/>
</dbReference>
<dbReference type="PROSITE" id="PS50893">
    <property type="entry name" value="ABC_TRANSPORTER_2"/>
    <property type="match status" value="1"/>
</dbReference>
<dbReference type="InterPro" id="IPR027417">
    <property type="entry name" value="P-loop_NTPase"/>
</dbReference>
<dbReference type="OrthoDB" id="9804819at2"/>
<dbReference type="RefSeq" id="WP_054736145.1">
    <property type="nucleotide sequence ID" value="NZ_AYZM01000165.1"/>
</dbReference>
<dbReference type="Pfam" id="PF00005">
    <property type="entry name" value="ABC_tran"/>
    <property type="match status" value="1"/>
</dbReference>
<evidence type="ECO:0000259" key="3">
    <source>
        <dbReference type="PROSITE" id="PS50893"/>
    </source>
</evidence>
<feature type="domain" description="ABC transporter" evidence="3">
    <location>
        <begin position="4"/>
        <end position="229"/>
    </location>
</feature>
<dbReference type="Gene3D" id="3.40.50.300">
    <property type="entry name" value="P-loop containing nucleotide triphosphate hydrolases"/>
    <property type="match status" value="1"/>
</dbReference>
<dbReference type="EMBL" id="AYZM01000165">
    <property type="protein sequence ID" value="KRN18102.1"/>
    <property type="molecule type" value="Genomic_DNA"/>
</dbReference>
<sequence length="289" mass="32511">MKPIEIQQLKKRFGQKSVLDGINLTLKPETIYALLGRNGAGKSTLFNIIANRIPQTAGTVTIEGQPISNNDQVLNRLYLMSEVNLYPPRMRVDEVFKTTAALYQGFDFDFADRMVNEFGLNTKTRFNKLSTGYRSILKLIVALAVDVDYVFLDEPTLGLDANHRELFYSLLMETYAERPRTFVISTHLIEEIANLVEQVLVLENGQLTVNDTAEHLSQLGLAVTGPVADVQTYTAGLNVIGHEALGKLRVDYIYGELNEQREIPDTVSISHLDLQKLFIYLTSQEVVNQ</sequence>
<dbReference type="STRING" id="1423804.FD14_GL002403"/>
<keyword evidence="1" id="KW-0547">Nucleotide-binding</keyword>
<reference evidence="4 5" key="1">
    <citation type="journal article" date="2015" name="Genome Announc.">
        <title>Expanding the biotechnology potential of lactobacilli through comparative genomics of 213 strains and associated genera.</title>
        <authorList>
            <person name="Sun Z."/>
            <person name="Harris H.M."/>
            <person name="McCann A."/>
            <person name="Guo C."/>
            <person name="Argimon S."/>
            <person name="Zhang W."/>
            <person name="Yang X."/>
            <person name="Jeffery I.B."/>
            <person name="Cooney J.C."/>
            <person name="Kagawa T.F."/>
            <person name="Liu W."/>
            <person name="Song Y."/>
            <person name="Salvetti E."/>
            <person name="Wrobel A."/>
            <person name="Rasinkangas P."/>
            <person name="Parkhill J."/>
            <person name="Rea M.C."/>
            <person name="O'Sullivan O."/>
            <person name="Ritari J."/>
            <person name="Douillard F.P."/>
            <person name="Paul Ross R."/>
            <person name="Yang R."/>
            <person name="Briner A.E."/>
            <person name="Felis G.E."/>
            <person name="de Vos W.M."/>
            <person name="Barrangou R."/>
            <person name="Klaenhammer T.R."/>
            <person name="Caufield P.W."/>
            <person name="Cui Y."/>
            <person name="Zhang H."/>
            <person name="O'Toole P.W."/>
        </authorList>
    </citation>
    <scope>NUCLEOTIDE SEQUENCE [LARGE SCALE GENOMIC DNA]</scope>
    <source>
        <strain evidence="4 5">DSM 23365</strain>
    </source>
</reference>
<dbReference type="CDD" id="cd03230">
    <property type="entry name" value="ABC_DR_subfamily_A"/>
    <property type="match status" value="1"/>
</dbReference>
<dbReference type="SMART" id="SM00382">
    <property type="entry name" value="AAA"/>
    <property type="match status" value="1"/>
</dbReference>